<sequence>MDTIERGILIQATRKAQKKTMYQLAKEAGIGIQTLVRLEAGNLGIGQGIVDSVLGVLGLSLEPADKRKLYPGSALHPLHVESNQVEQVVKDAVMAACAELDKLFPGAKPEVDGINSSFAGVLEANIKAMLCGHPVDVRRNRTPLPKLVWSDYDFGTPFNLPEGAQGYMVIIDGMDLVLEPSNYYSHDPFTEAWRPARRCTDLFSSWMAAAEGIRLYIEQAGQVPGEPRIIAGVFTPNDGVAPFEPTQAE</sequence>
<dbReference type="EMBL" id="BDOQ01000008">
    <property type="protein sequence ID" value="GBG14576.1"/>
    <property type="molecule type" value="Genomic_DNA"/>
</dbReference>
<organism evidence="2 3">
    <name type="scientific">Novimethylophilus kurashikiensis</name>
    <dbReference type="NCBI Taxonomy" id="1825523"/>
    <lineage>
        <taxon>Bacteria</taxon>
        <taxon>Pseudomonadati</taxon>
        <taxon>Pseudomonadota</taxon>
        <taxon>Betaproteobacteria</taxon>
        <taxon>Nitrosomonadales</taxon>
        <taxon>Methylophilaceae</taxon>
        <taxon>Novimethylophilus</taxon>
    </lineage>
</organism>
<dbReference type="SMART" id="SM00530">
    <property type="entry name" value="HTH_XRE"/>
    <property type="match status" value="1"/>
</dbReference>
<dbReference type="Gene3D" id="1.10.260.40">
    <property type="entry name" value="lambda repressor-like DNA-binding domains"/>
    <property type="match status" value="1"/>
</dbReference>
<dbReference type="CDD" id="cd00093">
    <property type="entry name" value="HTH_XRE"/>
    <property type="match status" value="1"/>
</dbReference>
<dbReference type="PROSITE" id="PS50943">
    <property type="entry name" value="HTH_CROC1"/>
    <property type="match status" value="1"/>
</dbReference>
<gene>
    <name evidence="2" type="ORF">NMK_2175</name>
</gene>
<evidence type="ECO:0000313" key="2">
    <source>
        <dbReference type="EMBL" id="GBG14576.1"/>
    </source>
</evidence>
<dbReference type="GO" id="GO:0003677">
    <property type="term" value="F:DNA binding"/>
    <property type="evidence" value="ECO:0007669"/>
    <property type="project" value="InterPro"/>
</dbReference>
<accession>A0A2R5F8M8</accession>
<keyword evidence="2" id="KW-0808">Transferase</keyword>
<dbReference type="AlphaFoldDB" id="A0A2R5F8M8"/>
<keyword evidence="3" id="KW-1185">Reference proteome</keyword>
<dbReference type="Pfam" id="PF01381">
    <property type="entry name" value="HTH_3"/>
    <property type="match status" value="1"/>
</dbReference>
<comment type="caution">
    <text evidence="2">The sequence shown here is derived from an EMBL/GenBank/DDBJ whole genome shotgun (WGS) entry which is preliminary data.</text>
</comment>
<feature type="domain" description="HTH cro/C1-type" evidence="1">
    <location>
        <begin position="10"/>
        <end position="64"/>
    </location>
</feature>
<dbReference type="GO" id="GO:0016740">
    <property type="term" value="F:transferase activity"/>
    <property type="evidence" value="ECO:0007669"/>
    <property type="project" value="UniProtKB-KW"/>
</dbReference>
<reference evidence="2 3" key="1">
    <citation type="journal article" date="2018" name="Environ. Microbiol.">
        <title>Isolation and genomic characterization of Novimethylophilus kurashikiensis gen. nov. sp. nov., a new lanthanide-dependent methylotrophic species of Methylophilaceae.</title>
        <authorList>
            <person name="Lv H."/>
            <person name="Sahin N."/>
            <person name="Tani A."/>
        </authorList>
    </citation>
    <scope>NUCLEOTIDE SEQUENCE [LARGE SCALE GENOMIC DNA]</scope>
    <source>
        <strain evidence="2 3">La2-4</strain>
    </source>
</reference>
<dbReference type="InterPro" id="IPR001387">
    <property type="entry name" value="Cro/C1-type_HTH"/>
</dbReference>
<dbReference type="SUPFAM" id="SSF47413">
    <property type="entry name" value="lambda repressor-like DNA-binding domains"/>
    <property type="match status" value="1"/>
</dbReference>
<protein>
    <submittedName>
        <fullName evidence="2">Amino-acid acetyltransferase</fullName>
    </submittedName>
</protein>
<dbReference type="RefSeq" id="WP_109015765.1">
    <property type="nucleotide sequence ID" value="NZ_BDOQ01000008.1"/>
</dbReference>
<evidence type="ECO:0000313" key="3">
    <source>
        <dbReference type="Proteomes" id="UP000245081"/>
    </source>
</evidence>
<dbReference type="InterPro" id="IPR010982">
    <property type="entry name" value="Lambda_DNA-bd_dom_sf"/>
</dbReference>
<dbReference type="OrthoDB" id="7361823at2"/>
<name>A0A2R5F8M8_9PROT</name>
<dbReference type="Proteomes" id="UP000245081">
    <property type="component" value="Unassembled WGS sequence"/>
</dbReference>
<proteinExistence type="predicted"/>
<evidence type="ECO:0000259" key="1">
    <source>
        <dbReference type="PROSITE" id="PS50943"/>
    </source>
</evidence>